<proteinExistence type="predicted"/>
<dbReference type="Proteomes" id="UP000238882">
    <property type="component" value="Unassembled WGS sequence"/>
</dbReference>
<evidence type="ECO:0000313" key="2">
    <source>
        <dbReference type="Proteomes" id="UP000238882"/>
    </source>
</evidence>
<reference evidence="1 2" key="1">
    <citation type="submission" date="2016-12" db="EMBL/GenBank/DDBJ databases">
        <title>Trade-off between light-utilization and light-protection in marine flavobacteria.</title>
        <authorList>
            <person name="Kumagai Y."/>
            <person name="Yoshizawa S."/>
            <person name="Kogure K."/>
            <person name="Iwasaki W."/>
        </authorList>
    </citation>
    <scope>NUCLEOTIDE SEQUENCE [LARGE SCALE GENOMIC DNA]</scope>
    <source>
        <strain evidence="1 2">NBRC 108759</strain>
    </source>
</reference>
<sequence length="144" mass="16360">MDYINENRNNGKHNVLVLNTRDLDIELNYITNNKKILTSNVTVNIDNQHNNNYEINSAYLCENFLGNKSVHHLLINMIEVNNTPSKNPVPVILPRKVKLGLNDFIQTTIIKYSKEQDVISGCYDPFGSHKNPEVEQGNVILGTP</sequence>
<organism evidence="1 2">
    <name type="scientific">Polaribacter porphyrae</name>
    <dbReference type="NCBI Taxonomy" id="1137780"/>
    <lineage>
        <taxon>Bacteria</taxon>
        <taxon>Pseudomonadati</taxon>
        <taxon>Bacteroidota</taxon>
        <taxon>Flavobacteriia</taxon>
        <taxon>Flavobacteriales</taxon>
        <taxon>Flavobacteriaceae</taxon>
    </lineage>
</organism>
<name>A0A2S7WJM8_9FLAO</name>
<evidence type="ECO:0000313" key="1">
    <source>
        <dbReference type="EMBL" id="PQJ77817.1"/>
    </source>
</evidence>
<dbReference type="AlphaFoldDB" id="A0A2S7WJM8"/>
<comment type="caution">
    <text evidence="1">The sequence shown here is derived from an EMBL/GenBank/DDBJ whole genome shotgun (WGS) entry which is preliminary data.</text>
</comment>
<dbReference type="EMBL" id="MSCN01000001">
    <property type="protein sequence ID" value="PQJ77817.1"/>
    <property type="molecule type" value="Genomic_DNA"/>
</dbReference>
<keyword evidence="2" id="KW-1185">Reference proteome</keyword>
<gene>
    <name evidence="1" type="ORF">BTO18_00845</name>
</gene>
<protein>
    <submittedName>
        <fullName evidence="1">Uncharacterized protein</fullName>
    </submittedName>
</protein>
<dbReference type="RefSeq" id="WP_105014399.1">
    <property type="nucleotide sequence ID" value="NZ_MSCN01000001.1"/>
</dbReference>
<accession>A0A2S7WJM8</accession>